<dbReference type="InterPro" id="IPR000182">
    <property type="entry name" value="GNAT_dom"/>
</dbReference>
<name>A0A375BKH0_9BURK</name>
<proteinExistence type="predicted"/>
<dbReference type="InterPro" id="IPR016181">
    <property type="entry name" value="Acyl_CoA_acyltransferase"/>
</dbReference>
<dbReference type="RefSeq" id="WP_116337027.1">
    <property type="nucleotide sequence ID" value="NZ_LT976856.1"/>
</dbReference>
<gene>
    <name evidence="2" type="ORF">CBM2589_B170030</name>
</gene>
<dbReference type="Gene3D" id="3.40.630.30">
    <property type="match status" value="1"/>
</dbReference>
<comment type="caution">
    <text evidence="2">The sequence shown here is derived from an EMBL/GenBank/DDBJ whole genome shotgun (WGS) entry which is preliminary data.</text>
</comment>
<feature type="domain" description="N-acetyltransferase" evidence="1">
    <location>
        <begin position="9"/>
        <end position="167"/>
    </location>
</feature>
<sequence>MPAIDVPGIALRPVAGTDDAFLARLYATTRDAEMHRTGWTEAQRAAFLAMQFKAQRAYLACPDAEFLLMLRHGEPIGRLYLQHNAGSLHVIDLSLLPGHQNRGIGSGVLAAVQALAASAGKTVDLHVQGHNRAQALYRRLGFRTVQDNGIYRRMVWDGACRAAHDDPVQTWVKHC</sequence>
<dbReference type="PROSITE" id="PS51186">
    <property type="entry name" value="GNAT"/>
    <property type="match status" value="1"/>
</dbReference>
<dbReference type="Proteomes" id="UP000256297">
    <property type="component" value="Chromosome CBM2589_b"/>
</dbReference>
<organism evidence="2">
    <name type="scientific">Cupriavidus taiwanensis</name>
    <dbReference type="NCBI Taxonomy" id="164546"/>
    <lineage>
        <taxon>Bacteria</taxon>
        <taxon>Pseudomonadati</taxon>
        <taxon>Pseudomonadota</taxon>
        <taxon>Betaproteobacteria</taxon>
        <taxon>Burkholderiales</taxon>
        <taxon>Burkholderiaceae</taxon>
        <taxon>Cupriavidus</taxon>
    </lineage>
</organism>
<dbReference type="SUPFAM" id="SSF55729">
    <property type="entry name" value="Acyl-CoA N-acyltransferases (Nat)"/>
    <property type="match status" value="1"/>
</dbReference>
<reference evidence="2" key="1">
    <citation type="submission" date="2018-01" db="EMBL/GenBank/DDBJ databases">
        <authorList>
            <person name="Clerissi C."/>
        </authorList>
    </citation>
    <scope>NUCLEOTIDE SEQUENCE</scope>
    <source>
        <strain evidence="2">Cupriavidus taiwanensis STM 3521</strain>
    </source>
</reference>
<accession>A0A375BKH0</accession>
<evidence type="ECO:0000259" key="1">
    <source>
        <dbReference type="PROSITE" id="PS51186"/>
    </source>
</evidence>
<protein>
    <submittedName>
        <fullName evidence="2">Acetyltransferase protein</fullName>
    </submittedName>
</protein>
<dbReference type="Pfam" id="PF00583">
    <property type="entry name" value="Acetyltransf_1"/>
    <property type="match status" value="1"/>
</dbReference>
<evidence type="ECO:0000313" key="2">
    <source>
        <dbReference type="EMBL" id="SOY46834.1"/>
    </source>
</evidence>
<dbReference type="GO" id="GO:0016747">
    <property type="term" value="F:acyltransferase activity, transferring groups other than amino-acyl groups"/>
    <property type="evidence" value="ECO:0007669"/>
    <property type="project" value="InterPro"/>
</dbReference>
<dbReference type="AlphaFoldDB" id="A0A375BKH0"/>
<dbReference type="EMBL" id="OFSP01000009">
    <property type="protein sequence ID" value="SOY46834.1"/>
    <property type="molecule type" value="Genomic_DNA"/>
</dbReference>